<dbReference type="InterPro" id="IPR025662">
    <property type="entry name" value="Sigma_54_int_dom_ATP-bd_1"/>
</dbReference>
<gene>
    <name evidence="9" type="ORF">CWS72_10250</name>
</gene>
<dbReference type="SMART" id="SM00382">
    <property type="entry name" value="AAA"/>
    <property type="match status" value="1"/>
</dbReference>
<sequence length="544" mass="60745">MDHISTLEFDIGDFVNEFSHCFTGECRVNMLPILYRISQTITDSIDLAASLSIILSVMQEQLKMQSGMVTLYDRESETIFIHDSFGLTDEEKGRGIYVPGEGITGKVVETGKAIVAQRLSDNPDFLDRTGSHARKGRSKAVFFCVPIIHTRKVLGTIGAERVYMNQRLLKQDLEILAMVAAMIAPAAELYLMENVDKVRLESENRRLKNTLKERLKPSNIIGNSKPMQDVYDLVYKVAVAKTTVLILGESGVGKELVANAIHYNSATAEGPFVSFNCAALPENIAESELFGHEKGAFTGAVMMRKGRFEMADGGTIFLDEIGELSPSMQAKLLRVLQERVFERVGGGRPIKVDVRIIAATNRNLAEMVDRGTFREDLYYRLNVFPIVVPPLRDRGSDIVILADHFVTTFAKENDKSIKRISTPAINMLMSYHWPGNVRELENVIERSVLLSDDDVIHSYNLPPSLQTSGESGTAFGVSLESKLHAVEYEMIVEALKNSNGHIGDAATELGLTRRMLGARMERYGITYKTFRTADMHKWKHDDRA</sequence>
<dbReference type="PROSITE" id="PS00676">
    <property type="entry name" value="SIGMA54_INTERACT_2"/>
    <property type="match status" value="1"/>
</dbReference>
<keyword evidence="3" id="KW-0902">Two-component regulatory system</keyword>
<dbReference type="Pfam" id="PF01590">
    <property type="entry name" value="GAF"/>
    <property type="match status" value="1"/>
</dbReference>
<dbReference type="Gene3D" id="1.10.10.60">
    <property type="entry name" value="Homeodomain-like"/>
    <property type="match status" value="1"/>
</dbReference>
<dbReference type="Pfam" id="PF00158">
    <property type="entry name" value="Sigma54_activat"/>
    <property type="match status" value="1"/>
</dbReference>
<dbReference type="InterPro" id="IPR029016">
    <property type="entry name" value="GAF-like_dom_sf"/>
</dbReference>
<dbReference type="Gene3D" id="1.10.8.60">
    <property type="match status" value="1"/>
</dbReference>
<dbReference type="GO" id="GO:0006355">
    <property type="term" value="P:regulation of DNA-templated transcription"/>
    <property type="evidence" value="ECO:0007669"/>
    <property type="project" value="InterPro"/>
</dbReference>
<dbReference type="InterPro" id="IPR003593">
    <property type="entry name" value="AAA+_ATPase"/>
</dbReference>
<dbReference type="CDD" id="cd00009">
    <property type="entry name" value="AAA"/>
    <property type="match status" value="1"/>
</dbReference>
<dbReference type="InterPro" id="IPR025943">
    <property type="entry name" value="Sigma_54_int_dom_ATP-bd_2"/>
</dbReference>
<dbReference type="FunFam" id="3.40.50.300:FF:000006">
    <property type="entry name" value="DNA-binding transcriptional regulator NtrC"/>
    <property type="match status" value="1"/>
</dbReference>
<proteinExistence type="predicted"/>
<dbReference type="OrthoDB" id="9770562at2"/>
<dbReference type="SMART" id="SM00065">
    <property type="entry name" value="GAF"/>
    <property type="match status" value="1"/>
</dbReference>
<feature type="domain" description="Sigma-54 factor interaction" evidence="8">
    <location>
        <begin position="220"/>
        <end position="449"/>
    </location>
</feature>
<dbReference type="PANTHER" id="PTHR32071:SF57">
    <property type="entry name" value="C4-DICARBOXYLATE TRANSPORT TRANSCRIPTIONAL REGULATORY PROTEIN DCTD"/>
    <property type="match status" value="1"/>
</dbReference>
<dbReference type="Proteomes" id="UP000233293">
    <property type="component" value="Unassembled WGS sequence"/>
</dbReference>
<evidence type="ECO:0000256" key="6">
    <source>
        <dbReference type="ARBA" id="ARBA00023159"/>
    </source>
</evidence>
<dbReference type="GO" id="GO:0043565">
    <property type="term" value="F:sequence-specific DNA binding"/>
    <property type="evidence" value="ECO:0007669"/>
    <property type="project" value="InterPro"/>
</dbReference>
<evidence type="ECO:0000256" key="7">
    <source>
        <dbReference type="ARBA" id="ARBA00023163"/>
    </source>
</evidence>
<accession>A0A2N3PWG7</accession>
<dbReference type="FunFam" id="1.10.8.60:FF:000014">
    <property type="entry name" value="DNA-binding transcriptional regulator NtrC"/>
    <property type="match status" value="1"/>
</dbReference>
<dbReference type="InterPro" id="IPR002197">
    <property type="entry name" value="HTH_Fis"/>
</dbReference>
<organism evidence="9 10">
    <name type="scientific">Telmatospirillum siberiense</name>
    <dbReference type="NCBI Taxonomy" id="382514"/>
    <lineage>
        <taxon>Bacteria</taxon>
        <taxon>Pseudomonadati</taxon>
        <taxon>Pseudomonadota</taxon>
        <taxon>Alphaproteobacteria</taxon>
        <taxon>Rhodospirillales</taxon>
        <taxon>Rhodospirillaceae</taxon>
        <taxon>Telmatospirillum</taxon>
    </lineage>
</organism>
<protein>
    <submittedName>
        <fullName evidence="9">Sigma-54-dependent Fis family transcriptional regulator</fullName>
    </submittedName>
</protein>
<comment type="caution">
    <text evidence="9">The sequence shown here is derived from an EMBL/GenBank/DDBJ whole genome shotgun (WGS) entry which is preliminary data.</text>
</comment>
<evidence type="ECO:0000313" key="9">
    <source>
        <dbReference type="EMBL" id="PKU24752.1"/>
    </source>
</evidence>
<keyword evidence="5" id="KW-0238">DNA-binding</keyword>
<dbReference type="Pfam" id="PF25601">
    <property type="entry name" value="AAA_lid_14"/>
    <property type="match status" value="1"/>
</dbReference>
<dbReference type="PROSITE" id="PS00688">
    <property type="entry name" value="SIGMA54_INTERACT_3"/>
    <property type="match status" value="1"/>
</dbReference>
<dbReference type="Gene3D" id="3.30.450.40">
    <property type="match status" value="1"/>
</dbReference>
<dbReference type="PROSITE" id="PS50045">
    <property type="entry name" value="SIGMA54_INTERACT_4"/>
    <property type="match status" value="1"/>
</dbReference>
<dbReference type="InterPro" id="IPR058031">
    <property type="entry name" value="AAA_lid_NorR"/>
</dbReference>
<dbReference type="SUPFAM" id="SSF46689">
    <property type="entry name" value="Homeodomain-like"/>
    <property type="match status" value="1"/>
</dbReference>
<dbReference type="GO" id="GO:0000160">
    <property type="term" value="P:phosphorelay signal transduction system"/>
    <property type="evidence" value="ECO:0007669"/>
    <property type="project" value="UniProtKB-KW"/>
</dbReference>
<evidence type="ECO:0000256" key="3">
    <source>
        <dbReference type="ARBA" id="ARBA00023012"/>
    </source>
</evidence>
<dbReference type="SUPFAM" id="SSF55781">
    <property type="entry name" value="GAF domain-like"/>
    <property type="match status" value="1"/>
</dbReference>
<dbReference type="InterPro" id="IPR025944">
    <property type="entry name" value="Sigma_54_int_dom_CS"/>
</dbReference>
<dbReference type="InterPro" id="IPR003018">
    <property type="entry name" value="GAF"/>
</dbReference>
<dbReference type="SUPFAM" id="SSF52540">
    <property type="entry name" value="P-loop containing nucleoside triphosphate hydrolases"/>
    <property type="match status" value="1"/>
</dbReference>
<keyword evidence="6" id="KW-0010">Activator</keyword>
<dbReference type="InterPro" id="IPR027417">
    <property type="entry name" value="P-loop_NTPase"/>
</dbReference>
<keyword evidence="7" id="KW-0804">Transcription</keyword>
<reference evidence="10" key="1">
    <citation type="submission" date="2017-12" db="EMBL/GenBank/DDBJ databases">
        <title>Draft genome sequence of Telmatospirillum siberiense 26-4b1T, an acidotolerant peatland alphaproteobacterium potentially involved in sulfur cycling.</title>
        <authorList>
            <person name="Hausmann B."/>
            <person name="Pjevac P."/>
            <person name="Schreck K."/>
            <person name="Herbold C.W."/>
            <person name="Daims H."/>
            <person name="Wagner M."/>
            <person name="Pester M."/>
            <person name="Loy A."/>
        </authorList>
    </citation>
    <scope>NUCLEOTIDE SEQUENCE [LARGE SCALE GENOMIC DNA]</scope>
    <source>
        <strain evidence="10">26-4b1</strain>
    </source>
</reference>
<keyword evidence="2" id="KW-0067">ATP-binding</keyword>
<dbReference type="InterPro" id="IPR009057">
    <property type="entry name" value="Homeodomain-like_sf"/>
</dbReference>
<dbReference type="Gene3D" id="3.40.50.300">
    <property type="entry name" value="P-loop containing nucleotide triphosphate hydrolases"/>
    <property type="match status" value="1"/>
</dbReference>
<evidence type="ECO:0000313" key="10">
    <source>
        <dbReference type="Proteomes" id="UP000233293"/>
    </source>
</evidence>
<dbReference type="PROSITE" id="PS00675">
    <property type="entry name" value="SIGMA54_INTERACT_1"/>
    <property type="match status" value="1"/>
</dbReference>
<evidence type="ECO:0000256" key="5">
    <source>
        <dbReference type="ARBA" id="ARBA00023125"/>
    </source>
</evidence>
<dbReference type="Pfam" id="PF02954">
    <property type="entry name" value="HTH_8"/>
    <property type="match status" value="1"/>
</dbReference>
<dbReference type="PRINTS" id="PR01590">
    <property type="entry name" value="HTHFIS"/>
</dbReference>
<evidence type="ECO:0000256" key="2">
    <source>
        <dbReference type="ARBA" id="ARBA00022840"/>
    </source>
</evidence>
<evidence type="ECO:0000256" key="1">
    <source>
        <dbReference type="ARBA" id="ARBA00022741"/>
    </source>
</evidence>
<dbReference type="InterPro" id="IPR002078">
    <property type="entry name" value="Sigma_54_int"/>
</dbReference>
<name>A0A2N3PWG7_9PROT</name>
<dbReference type="AlphaFoldDB" id="A0A2N3PWG7"/>
<keyword evidence="1" id="KW-0547">Nucleotide-binding</keyword>
<dbReference type="GO" id="GO:0005524">
    <property type="term" value="F:ATP binding"/>
    <property type="evidence" value="ECO:0007669"/>
    <property type="project" value="UniProtKB-KW"/>
</dbReference>
<dbReference type="EMBL" id="PIUM01000009">
    <property type="protein sequence ID" value="PKU24752.1"/>
    <property type="molecule type" value="Genomic_DNA"/>
</dbReference>
<keyword evidence="4" id="KW-0805">Transcription regulation</keyword>
<evidence type="ECO:0000259" key="8">
    <source>
        <dbReference type="PROSITE" id="PS50045"/>
    </source>
</evidence>
<dbReference type="PANTHER" id="PTHR32071">
    <property type="entry name" value="TRANSCRIPTIONAL REGULATORY PROTEIN"/>
    <property type="match status" value="1"/>
</dbReference>
<evidence type="ECO:0000256" key="4">
    <source>
        <dbReference type="ARBA" id="ARBA00023015"/>
    </source>
</evidence>
<keyword evidence="10" id="KW-1185">Reference proteome</keyword>